<gene>
    <name evidence="2" type="ORF">GA0074704_1801</name>
</gene>
<feature type="transmembrane region" description="Helical" evidence="1">
    <location>
        <begin position="136"/>
        <end position="152"/>
    </location>
</feature>
<dbReference type="Proteomes" id="UP000198210">
    <property type="component" value="Chromosome I"/>
</dbReference>
<dbReference type="AlphaFoldDB" id="A0A1C5HIQ2"/>
<keyword evidence="1" id="KW-0472">Membrane</keyword>
<evidence type="ECO:0000256" key="1">
    <source>
        <dbReference type="SAM" id="Phobius"/>
    </source>
</evidence>
<keyword evidence="1" id="KW-0812">Transmembrane</keyword>
<dbReference type="EMBL" id="LT607751">
    <property type="protein sequence ID" value="SCG45854.1"/>
    <property type="molecule type" value="Genomic_DNA"/>
</dbReference>
<accession>A0A1C5HIQ2</accession>
<evidence type="ECO:0000313" key="2">
    <source>
        <dbReference type="EMBL" id="SCG45854.1"/>
    </source>
</evidence>
<sequence length="265" mass="26565">MRTHRWLAAAALLLAVAHLVGLRFDAPILPAAGGLAWLAAAGYPLAAPGSASRPVRIGVAVALAALGVRELLGLPAHDAAGGSELRFLSAEQYLEQYAARAVEPWWSTACLAVAVVGVAVAVFALPPRAADRRRTAVTTAVGLIVAGAAVLGPRPVSPLYLVLAGAALVALLRAGALTVAAGLGLGAGAALIGPVPGLPLRPQPLPRSGDAFLEVGLSYAPPPGPLLPEEEVVAILCLVAVALVLTGVRGWSTGRRAHGAAGPES</sequence>
<evidence type="ECO:0000313" key="3">
    <source>
        <dbReference type="Proteomes" id="UP000198210"/>
    </source>
</evidence>
<protein>
    <submittedName>
        <fullName evidence="2">Uncharacterized protein</fullName>
    </submittedName>
</protein>
<feature type="transmembrane region" description="Helical" evidence="1">
    <location>
        <begin position="105"/>
        <end position="124"/>
    </location>
</feature>
<dbReference type="RefSeq" id="WP_088970077.1">
    <property type="nucleotide sequence ID" value="NZ_JBHLYF010000019.1"/>
</dbReference>
<feature type="transmembrane region" description="Helical" evidence="1">
    <location>
        <begin position="27"/>
        <end position="46"/>
    </location>
</feature>
<organism evidence="2 3">
    <name type="scientific">Micromonospora siamensis</name>
    <dbReference type="NCBI Taxonomy" id="299152"/>
    <lineage>
        <taxon>Bacteria</taxon>
        <taxon>Bacillati</taxon>
        <taxon>Actinomycetota</taxon>
        <taxon>Actinomycetes</taxon>
        <taxon>Micromonosporales</taxon>
        <taxon>Micromonosporaceae</taxon>
        <taxon>Micromonospora</taxon>
    </lineage>
</organism>
<proteinExistence type="predicted"/>
<reference evidence="2 3" key="1">
    <citation type="submission" date="2016-06" db="EMBL/GenBank/DDBJ databases">
        <authorList>
            <person name="Kjaerup R.B."/>
            <person name="Dalgaard T.S."/>
            <person name="Juul-Madsen H.R."/>
        </authorList>
    </citation>
    <scope>NUCLEOTIDE SEQUENCE [LARGE SCALE GENOMIC DNA]</scope>
    <source>
        <strain evidence="2 3">DSM 45097</strain>
    </source>
</reference>
<keyword evidence="1" id="KW-1133">Transmembrane helix</keyword>
<feature type="transmembrane region" description="Helical" evidence="1">
    <location>
        <begin position="232"/>
        <end position="251"/>
    </location>
</feature>
<feature type="transmembrane region" description="Helical" evidence="1">
    <location>
        <begin position="159"/>
        <end position="192"/>
    </location>
</feature>
<name>A0A1C5HIQ2_9ACTN</name>
<keyword evidence="3" id="KW-1185">Reference proteome</keyword>